<dbReference type="EMBL" id="QRWH01000018">
    <property type="protein sequence ID" value="RGT06992.1"/>
    <property type="molecule type" value="Genomic_DNA"/>
</dbReference>
<name>A0A412MBM3_9FIRM</name>
<feature type="transmembrane region" description="Helical" evidence="1">
    <location>
        <begin position="25"/>
        <end position="57"/>
    </location>
</feature>
<protein>
    <submittedName>
        <fullName evidence="2">Uncharacterized protein</fullName>
    </submittedName>
</protein>
<comment type="caution">
    <text evidence="2">The sequence shown here is derived from an EMBL/GenBank/DDBJ whole genome shotgun (WGS) entry which is preliminary data.</text>
</comment>
<gene>
    <name evidence="2" type="ORF">DWX53_13810</name>
</gene>
<sequence>KLRHSLGRPSRSDFVQSVFEEGYDGMIYCAIILSILFLLSGIMSSSVLLIIASVLFAPSHIVTSYRNAK</sequence>
<keyword evidence="1" id="KW-0812">Transmembrane</keyword>
<reference evidence="2 3" key="1">
    <citation type="submission" date="2018-08" db="EMBL/GenBank/DDBJ databases">
        <title>A genome reference for cultivated species of the human gut microbiota.</title>
        <authorList>
            <person name="Zou Y."/>
            <person name="Xue W."/>
            <person name="Luo G."/>
        </authorList>
    </citation>
    <scope>NUCLEOTIDE SEQUENCE [LARGE SCALE GENOMIC DNA]</scope>
    <source>
        <strain evidence="2 3">AF19-4AC</strain>
    </source>
</reference>
<evidence type="ECO:0000313" key="2">
    <source>
        <dbReference type="EMBL" id="RGT06992.1"/>
    </source>
</evidence>
<dbReference type="Proteomes" id="UP000283630">
    <property type="component" value="Unassembled WGS sequence"/>
</dbReference>
<dbReference type="AlphaFoldDB" id="A0A412MBM3"/>
<feature type="non-terminal residue" evidence="2">
    <location>
        <position position="1"/>
    </location>
</feature>
<proteinExistence type="predicted"/>
<organism evidence="2 3">
    <name type="scientific">Dorea formicigenerans</name>
    <dbReference type="NCBI Taxonomy" id="39486"/>
    <lineage>
        <taxon>Bacteria</taxon>
        <taxon>Bacillati</taxon>
        <taxon>Bacillota</taxon>
        <taxon>Clostridia</taxon>
        <taxon>Lachnospirales</taxon>
        <taxon>Lachnospiraceae</taxon>
        <taxon>Dorea</taxon>
    </lineage>
</organism>
<keyword evidence="1" id="KW-1133">Transmembrane helix</keyword>
<keyword evidence="1" id="KW-0472">Membrane</keyword>
<evidence type="ECO:0000313" key="3">
    <source>
        <dbReference type="Proteomes" id="UP000283630"/>
    </source>
</evidence>
<accession>A0A412MBM3</accession>
<evidence type="ECO:0000256" key="1">
    <source>
        <dbReference type="SAM" id="Phobius"/>
    </source>
</evidence>